<proteinExistence type="predicted"/>
<accession>A0A2P2PJD5</accession>
<protein>
    <submittedName>
        <fullName evidence="1">Uncharacterized protein</fullName>
    </submittedName>
</protein>
<organism evidence="1">
    <name type="scientific">Rhizophora mucronata</name>
    <name type="common">Asiatic mangrove</name>
    <dbReference type="NCBI Taxonomy" id="61149"/>
    <lineage>
        <taxon>Eukaryota</taxon>
        <taxon>Viridiplantae</taxon>
        <taxon>Streptophyta</taxon>
        <taxon>Embryophyta</taxon>
        <taxon>Tracheophyta</taxon>
        <taxon>Spermatophyta</taxon>
        <taxon>Magnoliopsida</taxon>
        <taxon>eudicotyledons</taxon>
        <taxon>Gunneridae</taxon>
        <taxon>Pentapetalae</taxon>
        <taxon>rosids</taxon>
        <taxon>fabids</taxon>
        <taxon>Malpighiales</taxon>
        <taxon>Rhizophoraceae</taxon>
        <taxon>Rhizophora</taxon>
    </lineage>
</organism>
<dbReference type="AlphaFoldDB" id="A0A2P2PJD5"/>
<sequence>MTWCGSATRVLPHLPEFWVQKLIVINFKQQKMII</sequence>
<dbReference type="EMBL" id="GGEC01074295">
    <property type="protein sequence ID" value="MBX54779.1"/>
    <property type="molecule type" value="Transcribed_RNA"/>
</dbReference>
<name>A0A2P2PJD5_RHIMU</name>
<evidence type="ECO:0000313" key="1">
    <source>
        <dbReference type="EMBL" id="MBX54779.1"/>
    </source>
</evidence>
<reference evidence="1" key="1">
    <citation type="submission" date="2018-02" db="EMBL/GenBank/DDBJ databases">
        <title>Rhizophora mucronata_Transcriptome.</title>
        <authorList>
            <person name="Meera S.P."/>
            <person name="Sreeshan A."/>
            <person name="Augustine A."/>
        </authorList>
    </citation>
    <scope>NUCLEOTIDE SEQUENCE</scope>
    <source>
        <tissue evidence="1">Leaf</tissue>
    </source>
</reference>